<gene>
    <name evidence="1" type="ORF">AWB80_08500</name>
</gene>
<reference evidence="1" key="1">
    <citation type="submission" date="2016-01" db="EMBL/GenBank/DDBJ databases">
        <authorList>
            <person name="Peeters C."/>
        </authorList>
    </citation>
    <scope>NUCLEOTIDE SEQUENCE [LARGE SCALE GENOMIC DNA]</scope>
    <source>
        <strain evidence="1">LMG 29323</strain>
    </source>
</reference>
<evidence type="ECO:0000313" key="2">
    <source>
        <dbReference type="Proteomes" id="UP000054911"/>
    </source>
</evidence>
<keyword evidence="2" id="KW-1185">Reference proteome</keyword>
<proteinExistence type="predicted"/>
<name>A0A158E969_9BURK</name>
<dbReference type="Proteomes" id="UP000054911">
    <property type="component" value="Unassembled WGS sequence"/>
</dbReference>
<dbReference type="EMBL" id="FCOE02000137">
    <property type="protein sequence ID" value="SAL03303.1"/>
    <property type="molecule type" value="Genomic_DNA"/>
</dbReference>
<accession>A0A158E969</accession>
<comment type="caution">
    <text evidence="1">The sequence shown here is derived from an EMBL/GenBank/DDBJ whole genome shotgun (WGS) entry which is preliminary data.</text>
</comment>
<protein>
    <submittedName>
        <fullName evidence="1">Uncharacterized protein</fullName>
    </submittedName>
</protein>
<organism evidence="1 2">
    <name type="scientific">Caballeronia pedi</name>
    <dbReference type="NCBI Taxonomy" id="1777141"/>
    <lineage>
        <taxon>Bacteria</taxon>
        <taxon>Pseudomonadati</taxon>
        <taxon>Pseudomonadota</taxon>
        <taxon>Betaproteobacteria</taxon>
        <taxon>Burkholderiales</taxon>
        <taxon>Burkholderiaceae</taxon>
        <taxon>Caballeronia</taxon>
    </lineage>
</organism>
<evidence type="ECO:0000313" key="1">
    <source>
        <dbReference type="EMBL" id="SAL03303.1"/>
    </source>
</evidence>
<dbReference type="AlphaFoldDB" id="A0A158E969"/>
<sequence>MRVARADSHMYDTENAADQCLVKLYESPAFTTGANELPICTLAGPVNAVPVCGE</sequence>